<evidence type="ECO:0000313" key="4">
    <source>
        <dbReference type="Proteomes" id="UP000675920"/>
    </source>
</evidence>
<comment type="similarity">
    <text evidence="1">Belongs to the leucine-binding protein family.</text>
</comment>
<evidence type="ECO:0000313" key="5">
    <source>
        <dbReference type="RefSeq" id="WP_245591350.1"/>
    </source>
</evidence>
<evidence type="ECO:0000256" key="2">
    <source>
        <dbReference type="ARBA" id="ARBA00022729"/>
    </source>
</evidence>
<dbReference type="AlphaFoldDB" id="A0A9U5CJQ1"/>
<dbReference type="PANTHER" id="PTHR30483:SF38">
    <property type="entry name" value="BLR7848 PROTEIN"/>
    <property type="match status" value="1"/>
</dbReference>
<protein>
    <submittedName>
        <fullName evidence="5">ABC transporter substrate-binding protein</fullName>
    </submittedName>
</protein>
<dbReference type="InterPro" id="IPR028081">
    <property type="entry name" value="Leu-bd"/>
</dbReference>
<accession>A0A9U5CJQ1</accession>
<evidence type="ECO:0000259" key="3">
    <source>
        <dbReference type="Pfam" id="PF13458"/>
    </source>
</evidence>
<dbReference type="PANTHER" id="PTHR30483">
    <property type="entry name" value="LEUCINE-SPECIFIC-BINDING PROTEIN"/>
    <property type="match status" value="1"/>
</dbReference>
<proteinExistence type="inferred from homology"/>
<evidence type="ECO:0000256" key="1">
    <source>
        <dbReference type="ARBA" id="ARBA00010062"/>
    </source>
</evidence>
<dbReference type="Gene3D" id="3.40.50.2300">
    <property type="match status" value="2"/>
</dbReference>
<dbReference type="InterPro" id="IPR051010">
    <property type="entry name" value="BCAA_transport"/>
</dbReference>
<name>A0A9U5CJQ1_9BURK</name>
<dbReference type="Pfam" id="PF13458">
    <property type="entry name" value="Peripla_BP_6"/>
    <property type="match status" value="1"/>
</dbReference>
<feature type="domain" description="Leucine-binding protein" evidence="3">
    <location>
        <begin position="54"/>
        <end position="398"/>
    </location>
</feature>
<sequence>MNPRATPPAGRPALQALAADRADASAGRSAPMGRARAALALAAVLAAAPAFADINIGVVASLTGPAASLGAETRKAVSLMPATLGGEKLNFILLDDATDPTAAVTDVRKLIGEHKVDAVLGPNLISNGNAIADVANQEKVPLVSVAPIDVSGDKRRYVFRAEPGADLMVRRIVEDMVAAGAKTVGFIGFSDSWGDTLFNALKGAVETPGLRIVAAERYGRTDPSVQAQVLKLIAAKPDVIFVGGSGTPAAMPQITLRERGYKGAIYQSHGVTSREFLRVGGAKVEGALVPVGPVLVAEQLSDGHATKKAGTAFVKELEAKYGADTRSTFAGASWDAWLLLQNAFTVALKTAKPGSPAFRDAVRDALENTRGLVGSNGVYTTSPADHAGYDPKAIVLVKVENGAWKLVK</sequence>
<dbReference type="Proteomes" id="UP000675920">
    <property type="component" value="Unplaced"/>
</dbReference>
<keyword evidence="2" id="KW-0732">Signal</keyword>
<dbReference type="RefSeq" id="WP_245591350.1">
    <property type="nucleotide sequence ID" value="NZ_AXWS01000013.1"/>
</dbReference>
<dbReference type="CDD" id="cd06333">
    <property type="entry name" value="PBP1_ABC_RPA1789-like"/>
    <property type="match status" value="1"/>
</dbReference>
<dbReference type="SUPFAM" id="SSF53822">
    <property type="entry name" value="Periplasmic binding protein-like I"/>
    <property type="match status" value="1"/>
</dbReference>
<organism evidence="4 5">
    <name type="scientific">Derxia gummosa DSM 723</name>
    <dbReference type="NCBI Taxonomy" id="1121388"/>
    <lineage>
        <taxon>Bacteria</taxon>
        <taxon>Pseudomonadati</taxon>
        <taxon>Pseudomonadota</taxon>
        <taxon>Betaproteobacteria</taxon>
        <taxon>Burkholderiales</taxon>
        <taxon>Alcaligenaceae</taxon>
        <taxon>Derxia</taxon>
    </lineage>
</organism>
<reference evidence="5" key="1">
    <citation type="submission" date="2025-08" db="UniProtKB">
        <authorList>
            <consortium name="RefSeq"/>
        </authorList>
    </citation>
    <scope>IDENTIFICATION</scope>
</reference>
<keyword evidence="4" id="KW-1185">Reference proteome</keyword>
<dbReference type="InterPro" id="IPR028082">
    <property type="entry name" value="Peripla_BP_I"/>
</dbReference>